<feature type="domain" description="PRC-barrel" evidence="1">
    <location>
        <begin position="28"/>
        <end position="86"/>
    </location>
</feature>
<dbReference type="InterPro" id="IPR011033">
    <property type="entry name" value="PRC_barrel-like_sf"/>
</dbReference>
<name>A0A4S4BM24_9BACI</name>
<evidence type="ECO:0000259" key="1">
    <source>
        <dbReference type="Pfam" id="PF05239"/>
    </source>
</evidence>
<dbReference type="Gene3D" id="2.30.30.240">
    <property type="entry name" value="PRC-barrel domain"/>
    <property type="match status" value="1"/>
</dbReference>
<dbReference type="OrthoDB" id="53812at2"/>
<dbReference type="EMBL" id="SSNT01000028">
    <property type="protein sequence ID" value="THF75285.1"/>
    <property type="molecule type" value="Genomic_DNA"/>
</dbReference>
<evidence type="ECO:0000313" key="3">
    <source>
        <dbReference type="Proteomes" id="UP000310334"/>
    </source>
</evidence>
<accession>A0A4S4BM24</accession>
<sequence length="124" mass="14091">MMIEQNNSIIDLHEIPFINQLLNKQIHLIGSIVLTRKGDLSGEISDNFFNEDNGQLDSLLIHSGTNELFLPIENVISFDKERVIVNDALLTQKKEELRENPIKLGGGPLTQAEKKAYYIKKGRF</sequence>
<evidence type="ECO:0000313" key="2">
    <source>
        <dbReference type="EMBL" id="THF75285.1"/>
    </source>
</evidence>
<comment type="caution">
    <text evidence="2">The sequence shown here is derived from an EMBL/GenBank/DDBJ whole genome shotgun (WGS) entry which is preliminary data.</text>
</comment>
<organism evidence="2 3">
    <name type="scientific">Metabacillus sediminilitoris</name>
    <dbReference type="NCBI Taxonomy" id="2567941"/>
    <lineage>
        <taxon>Bacteria</taxon>
        <taxon>Bacillati</taxon>
        <taxon>Bacillota</taxon>
        <taxon>Bacilli</taxon>
        <taxon>Bacillales</taxon>
        <taxon>Bacillaceae</taxon>
        <taxon>Metabacillus</taxon>
    </lineage>
</organism>
<proteinExistence type="predicted"/>
<dbReference type="InterPro" id="IPR027275">
    <property type="entry name" value="PRC-brl_dom"/>
</dbReference>
<dbReference type="Proteomes" id="UP000310334">
    <property type="component" value="Unassembled WGS sequence"/>
</dbReference>
<gene>
    <name evidence="2" type="ORF">E6W99_23880</name>
</gene>
<dbReference type="Pfam" id="PF05239">
    <property type="entry name" value="PRC"/>
    <property type="match status" value="1"/>
</dbReference>
<dbReference type="SUPFAM" id="SSF50346">
    <property type="entry name" value="PRC-barrel domain"/>
    <property type="match status" value="1"/>
</dbReference>
<dbReference type="AlphaFoldDB" id="A0A4S4BM24"/>
<protein>
    <recommendedName>
        <fullName evidence="1">PRC-barrel domain-containing protein</fullName>
    </recommendedName>
</protein>
<reference evidence="2 3" key="1">
    <citation type="submission" date="2019-04" db="EMBL/GenBank/DDBJ databases">
        <title>Bacillus sediminilitoris sp. nov., isolated from a tidal flat sediment on the East China Sea.</title>
        <authorList>
            <person name="Wei Y."/>
            <person name="Mao H."/>
            <person name="Fang J."/>
        </authorList>
    </citation>
    <scope>NUCLEOTIDE SEQUENCE [LARGE SCALE GENOMIC DNA]</scope>
    <source>
        <strain evidence="2 3">DSL-17</strain>
    </source>
</reference>
<keyword evidence="3" id="KW-1185">Reference proteome</keyword>